<evidence type="ECO:0000256" key="4">
    <source>
        <dbReference type="RuleBase" id="RU110713"/>
    </source>
</evidence>
<organism evidence="6 7">
    <name type="scientific">Henosepilachna vigintioctopunctata</name>
    <dbReference type="NCBI Taxonomy" id="420089"/>
    <lineage>
        <taxon>Eukaryota</taxon>
        <taxon>Metazoa</taxon>
        <taxon>Ecdysozoa</taxon>
        <taxon>Arthropoda</taxon>
        <taxon>Hexapoda</taxon>
        <taxon>Insecta</taxon>
        <taxon>Pterygota</taxon>
        <taxon>Neoptera</taxon>
        <taxon>Endopterygota</taxon>
        <taxon>Coleoptera</taxon>
        <taxon>Polyphaga</taxon>
        <taxon>Cucujiformia</taxon>
        <taxon>Coccinelloidea</taxon>
        <taxon>Coccinellidae</taxon>
        <taxon>Epilachninae</taxon>
        <taxon>Epilachnini</taxon>
        <taxon>Henosepilachna</taxon>
    </lineage>
</organism>
<reference evidence="6 7" key="1">
    <citation type="submission" date="2023-03" db="EMBL/GenBank/DDBJ databases">
        <title>Genome insight into feeding habits of ladybird beetles.</title>
        <authorList>
            <person name="Li H.-S."/>
            <person name="Huang Y.-H."/>
            <person name="Pang H."/>
        </authorList>
    </citation>
    <scope>NUCLEOTIDE SEQUENCE [LARGE SCALE GENOMIC DNA]</scope>
    <source>
        <strain evidence="6">SYSU_2023b</strain>
        <tissue evidence="6">Whole body</tissue>
    </source>
</reference>
<dbReference type="EMBL" id="JARQZJ010000002">
    <property type="protein sequence ID" value="KAK9869948.1"/>
    <property type="molecule type" value="Genomic_DNA"/>
</dbReference>
<evidence type="ECO:0000256" key="1">
    <source>
        <dbReference type="ARBA" id="ARBA00005613"/>
    </source>
</evidence>
<evidence type="ECO:0000256" key="2">
    <source>
        <dbReference type="ARBA" id="ARBA00022723"/>
    </source>
</evidence>
<keyword evidence="2" id="KW-0479">Metal-binding</keyword>
<proteinExistence type="inferred from homology"/>
<dbReference type="InterPro" id="IPR004910">
    <property type="entry name" value="Yippee/Mis18/Cereblon"/>
</dbReference>
<sequence length="123" mass="14210">MGKIFLEHTGGNRVFSCARCETHLTNRSELISTRFTGATGRAFLFNKVVNLTYSENQDRVMLTGRHMVRDVCCKSCNTKLGWMYEYATEENQRYKEGRVILERALVTESDGIEERISTNENHH</sequence>
<keyword evidence="3" id="KW-0862">Zinc</keyword>
<dbReference type="PANTHER" id="PTHR13848">
    <property type="entry name" value="PROTEIN YIPPEE-LIKE CG15309-RELATED"/>
    <property type="match status" value="1"/>
</dbReference>
<dbReference type="PROSITE" id="PS51792">
    <property type="entry name" value="YIPPEE"/>
    <property type="match status" value="1"/>
</dbReference>
<dbReference type="Proteomes" id="UP001431783">
    <property type="component" value="Unassembled WGS sequence"/>
</dbReference>
<keyword evidence="7" id="KW-1185">Reference proteome</keyword>
<dbReference type="Pfam" id="PF03226">
    <property type="entry name" value="Yippee-Mis18"/>
    <property type="match status" value="1"/>
</dbReference>
<comment type="similarity">
    <text evidence="1 4">Belongs to the yippee family.</text>
</comment>
<evidence type="ECO:0000256" key="3">
    <source>
        <dbReference type="ARBA" id="ARBA00022833"/>
    </source>
</evidence>
<dbReference type="InterPro" id="IPR034751">
    <property type="entry name" value="Yippee"/>
</dbReference>
<gene>
    <name evidence="6" type="ORF">WA026_006046</name>
</gene>
<evidence type="ECO:0000313" key="6">
    <source>
        <dbReference type="EMBL" id="KAK9869948.1"/>
    </source>
</evidence>
<evidence type="ECO:0000313" key="7">
    <source>
        <dbReference type="Proteomes" id="UP001431783"/>
    </source>
</evidence>
<feature type="domain" description="Yippee" evidence="5">
    <location>
        <begin position="13"/>
        <end position="110"/>
    </location>
</feature>
<evidence type="ECO:0000259" key="5">
    <source>
        <dbReference type="PROSITE" id="PS51792"/>
    </source>
</evidence>
<name>A0AAW1TJV4_9CUCU</name>
<dbReference type="InterPro" id="IPR039058">
    <property type="entry name" value="Yippee_fam"/>
</dbReference>
<dbReference type="GO" id="GO:0046872">
    <property type="term" value="F:metal ion binding"/>
    <property type="evidence" value="ECO:0007669"/>
    <property type="project" value="UniProtKB-KW"/>
</dbReference>
<comment type="caution">
    <text evidence="6">The sequence shown here is derived from an EMBL/GenBank/DDBJ whole genome shotgun (WGS) entry which is preliminary data.</text>
</comment>
<protein>
    <recommendedName>
        <fullName evidence="4">Protein yippee-like</fullName>
    </recommendedName>
</protein>
<dbReference type="AlphaFoldDB" id="A0AAW1TJV4"/>
<accession>A0AAW1TJV4</accession>